<evidence type="ECO:0000313" key="1">
    <source>
        <dbReference type="EMBL" id="HJB41925.1"/>
    </source>
</evidence>
<dbReference type="Pfam" id="PF12224">
    <property type="entry name" value="Amidoligase_2"/>
    <property type="match status" value="1"/>
</dbReference>
<dbReference type="Proteomes" id="UP000886803">
    <property type="component" value="Unassembled WGS sequence"/>
</dbReference>
<reference evidence="1" key="2">
    <citation type="submission" date="2021-04" db="EMBL/GenBank/DDBJ databases">
        <authorList>
            <person name="Gilroy R."/>
        </authorList>
    </citation>
    <scope>NUCLEOTIDE SEQUENCE</scope>
    <source>
        <strain evidence="1">ChiBcec8-13705</strain>
    </source>
</reference>
<dbReference type="PANTHER" id="PTHR36847">
    <property type="entry name" value="AMIDOLIGASE ENZYME"/>
    <property type="match status" value="1"/>
</dbReference>
<gene>
    <name evidence="1" type="ORF">H9945_05435</name>
</gene>
<dbReference type="AlphaFoldDB" id="A0A9D2M5Q2"/>
<dbReference type="EMBL" id="DWYG01000084">
    <property type="protein sequence ID" value="HJB41925.1"/>
    <property type="molecule type" value="Genomic_DNA"/>
</dbReference>
<organism evidence="1 2">
    <name type="scientific">Candidatus Gemmiger avicola</name>
    <dbReference type="NCBI Taxonomy" id="2838605"/>
    <lineage>
        <taxon>Bacteria</taxon>
        <taxon>Bacillati</taxon>
        <taxon>Bacillota</taxon>
        <taxon>Clostridia</taxon>
        <taxon>Eubacteriales</taxon>
        <taxon>Gemmiger</taxon>
    </lineage>
</organism>
<evidence type="ECO:0000313" key="2">
    <source>
        <dbReference type="Proteomes" id="UP000886803"/>
    </source>
</evidence>
<comment type="caution">
    <text evidence="1">The sequence shown here is derived from an EMBL/GenBank/DDBJ whole genome shotgun (WGS) entry which is preliminary data.</text>
</comment>
<protein>
    <submittedName>
        <fullName evidence="1">Amidoligase family protein</fullName>
    </submittedName>
</protein>
<sequence>MPLDFRDQKFGCEIEMTGITRQQAAEAVAALFGTSTRQTHESRVYDPWEVVDNDGKKWRFVYDSSIQATRRVGRRQQPANESSYKVELNSPVLEYAERGKLQEVVRALRHAGAVVNPSCGLHVHVDASQHTPRSLRNLLSIMYSKEDLIFAALGTQERRARTFCKLSRVCVIRTIRAMSPHLTMEQLRRAWYEGDDGAHDHYHWSRYYALNLHSVFYHGTVEWRCFESTLHAGEVRADITLALAMSAQAINLEKTVARKTPVGDNPAFTFRTFLLRLGLIGPEYKNVRMHLLKRLPGDPAWLRDRNQYESYQRRHTRGDAR</sequence>
<name>A0A9D2M5Q2_9FIRM</name>
<reference evidence="1" key="1">
    <citation type="journal article" date="2021" name="PeerJ">
        <title>Extensive microbial diversity within the chicken gut microbiome revealed by metagenomics and culture.</title>
        <authorList>
            <person name="Gilroy R."/>
            <person name="Ravi A."/>
            <person name="Getino M."/>
            <person name="Pursley I."/>
            <person name="Horton D.L."/>
            <person name="Alikhan N.F."/>
            <person name="Baker D."/>
            <person name="Gharbi K."/>
            <person name="Hall N."/>
            <person name="Watson M."/>
            <person name="Adriaenssens E.M."/>
            <person name="Foster-Nyarko E."/>
            <person name="Jarju S."/>
            <person name="Secka A."/>
            <person name="Antonio M."/>
            <person name="Oren A."/>
            <person name="Chaudhuri R.R."/>
            <person name="La Ragione R."/>
            <person name="Hildebrand F."/>
            <person name="Pallen M.J."/>
        </authorList>
    </citation>
    <scope>NUCLEOTIDE SEQUENCE</scope>
    <source>
        <strain evidence="1">ChiBcec8-13705</strain>
    </source>
</reference>
<dbReference type="PANTHER" id="PTHR36847:SF1">
    <property type="entry name" value="AMIDOLIGASE ENZYME"/>
    <property type="match status" value="1"/>
</dbReference>
<accession>A0A9D2M5Q2</accession>
<dbReference type="InterPro" id="IPR022025">
    <property type="entry name" value="Amidoligase_2"/>
</dbReference>
<proteinExistence type="predicted"/>